<name>A0ABV0RBZ5_9TELE</name>
<proteinExistence type="predicted"/>
<keyword evidence="2" id="KW-1185">Reference proteome</keyword>
<protein>
    <submittedName>
        <fullName evidence="1">Uncharacterized protein</fullName>
    </submittedName>
</protein>
<sequence>MQFFQKARIGLLPAAKYWSVFISADRVSAFKTEICTILSVLSFLYFPSYKEFKLPFPLPVKKAAAASCLSPGIKVEVYAGSDRMLLSYEQAVDASLPFLHFFYSNMKPDDHKDSF</sequence>
<evidence type="ECO:0000313" key="2">
    <source>
        <dbReference type="Proteomes" id="UP001434883"/>
    </source>
</evidence>
<accession>A0ABV0RBZ5</accession>
<gene>
    <name evidence="1" type="ORF">XENOCAPTIV_003253</name>
</gene>
<reference evidence="1 2" key="1">
    <citation type="submission" date="2021-06" db="EMBL/GenBank/DDBJ databases">
        <authorList>
            <person name="Palmer J.M."/>
        </authorList>
    </citation>
    <scope>NUCLEOTIDE SEQUENCE [LARGE SCALE GENOMIC DNA]</scope>
    <source>
        <strain evidence="1 2">XC_2019</strain>
        <tissue evidence="1">Muscle</tissue>
    </source>
</reference>
<organism evidence="1 2">
    <name type="scientific">Xenoophorus captivus</name>
    <dbReference type="NCBI Taxonomy" id="1517983"/>
    <lineage>
        <taxon>Eukaryota</taxon>
        <taxon>Metazoa</taxon>
        <taxon>Chordata</taxon>
        <taxon>Craniata</taxon>
        <taxon>Vertebrata</taxon>
        <taxon>Euteleostomi</taxon>
        <taxon>Actinopterygii</taxon>
        <taxon>Neopterygii</taxon>
        <taxon>Teleostei</taxon>
        <taxon>Neoteleostei</taxon>
        <taxon>Acanthomorphata</taxon>
        <taxon>Ovalentaria</taxon>
        <taxon>Atherinomorphae</taxon>
        <taxon>Cyprinodontiformes</taxon>
        <taxon>Goodeidae</taxon>
        <taxon>Xenoophorus</taxon>
    </lineage>
</organism>
<feature type="non-terminal residue" evidence="1">
    <location>
        <position position="115"/>
    </location>
</feature>
<dbReference type="EMBL" id="JAHRIN010042143">
    <property type="protein sequence ID" value="MEQ2205559.1"/>
    <property type="molecule type" value="Genomic_DNA"/>
</dbReference>
<evidence type="ECO:0000313" key="1">
    <source>
        <dbReference type="EMBL" id="MEQ2205559.1"/>
    </source>
</evidence>
<dbReference type="Proteomes" id="UP001434883">
    <property type="component" value="Unassembled WGS sequence"/>
</dbReference>
<comment type="caution">
    <text evidence="1">The sequence shown here is derived from an EMBL/GenBank/DDBJ whole genome shotgun (WGS) entry which is preliminary data.</text>
</comment>